<comment type="caution">
    <text evidence="1">The sequence shown here is derived from an EMBL/GenBank/DDBJ whole genome shotgun (WGS) entry which is preliminary data.</text>
</comment>
<keyword evidence="2" id="KW-1185">Reference proteome</keyword>
<proteinExistence type="predicted"/>
<dbReference type="Proteomes" id="UP000037069">
    <property type="component" value="Unassembled WGS sequence"/>
</dbReference>
<name>A0A0L0BN04_LUCCU</name>
<reference evidence="1 2" key="1">
    <citation type="journal article" date="2015" name="Nat. Commun.">
        <title>Lucilia cuprina genome unlocks parasitic fly biology to underpin future interventions.</title>
        <authorList>
            <person name="Anstead C.A."/>
            <person name="Korhonen P.K."/>
            <person name="Young N.D."/>
            <person name="Hall R.S."/>
            <person name="Jex A.R."/>
            <person name="Murali S.C."/>
            <person name="Hughes D.S."/>
            <person name="Lee S.F."/>
            <person name="Perry T."/>
            <person name="Stroehlein A.J."/>
            <person name="Ansell B.R."/>
            <person name="Breugelmans B."/>
            <person name="Hofmann A."/>
            <person name="Qu J."/>
            <person name="Dugan S."/>
            <person name="Lee S.L."/>
            <person name="Chao H."/>
            <person name="Dinh H."/>
            <person name="Han Y."/>
            <person name="Doddapaneni H.V."/>
            <person name="Worley K.C."/>
            <person name="Muzny D.M."/>
            <person name="Ioannidis P."/>
            <person name="Waterhouse R.M."/>
            <person name="Zdobnov E.M."/>
            <person name="James P.J."/>
            <person name="Bagnall N.H."/>
            <person name="Kotze A.C."/>
            <person name="Gibbs R.A."/>
            <person name="Richards S."/>
            <person name="Batterham P."/>
            <person name="Gasser R.B."/>
        </authorList>
    </citation>
    <scope>NUCLEOTIDE SEQUENCE [LARGE SCALE GENOMIC DNA]</scope>
    <source>
        <strain evidence="1 2">LS</strain>
        <tissue evidence="1">Full body</tissue>
    </source>
</reference>
<evidence type="ECO:0000313" key="2">
    <source>
        <dbReference type="Proteomes" id="UP000037069"/>
    </source>
</evidence>
<dbReference type="AlphaFoldDB" id="A0A0L0BN04"/>
<protein>
    <submittedName>
        <fullName evidence="1">Uncharacterized protein</fullName>
    </submittedName>
</protein>
<organism evidence="1 2">
    <name type="scientific">Lucilia cuprina</name>
    <name type="common">Green bottle fly</name>
    <name type="synonym">Australian sheep blowfly</name>
    <dbReference type="NCBI Taxonomy" id="7375"/>
    <lineage>
        <taxon>Eukaryota</taxon>
        <taxon>Metazoa</taxon>
        <taxon>Ecdysozoa</taxon>
        <taxon>Arthropoda</taxon>
        <taxon>Hexapoda</taxon>
        <taxon>Insecta</taxon>
        <taxon>Pterygota</taxon>
        <taxon>Neoptera</taxon>
        <taxon>Endopterygota</taxon>
        <taxon>Diptera</taxon>
        <taxon>Brachycera</taxon>
        <taxon>Muscomorpha</taxon>
        <taxon>Oestroidea</taxon>
        <taxon>Calliphoridae</taxon>
        <taxon>Luciliinae</taxon>
        <taxon>Lucilia</taxon>
    </lineage>
</organism>
<evidence type="ECO:0000313" key="1">
    <source>
        <dbReference type="EMBL" id="KNC21490.1"/>
    </source>
</evidence>
<dbReference type="EMBL" id="JRES01001621">
    <property type="protein sequence ID" value="KNC21490.1"/>
    <property type="molecule type" value="Genomic_DNA"/>
</dbReference>
<sequence length="155" mass="18388">MKCQLNQQQKQHNKAKQIRVNTSIKAQHYENAKNFYYLKINNSAKRFSSCPVIGPLQEPQYRFQNHLNEFNSLKVSILDFRRISSRSCLILSVGRFNILFKLIYFQWNPCTRSPSNAFAIKYYNHVAWYSIVQTLEEYYIKTLYLLISPYSLTAV</sequence>
<accession>A0A0L0BN04</accession>
<gene>
    <name evidence="1" type="ORF">FF38_00591</name>
</gene>